<evidence type="ECO:0000256" key="3">
    <source>
        <dbReference type="ARBA" id="ARBA00022989"/>
    </source>
</evidence>
<feature type="transmembrane region" description="Helical" evidence="5">
    <location>
        <begin position="36"/>
        <end position="61"/>
    </location>
</feature>
<evidence type="ECO:0000256" key="1">
    <source>
        <dbReference type="ARBA" id="ARBA00004141"/>
    </source>
</evidence>
<comment type="subcellular location">
    <subcellularLocation>
        <location evidence="1">Membrane</location>
        <topology evidence="1">Multi-pass membrane protein</topology>
    </subcellularLocation>
</comment>
<dbReference type="GO" id="GO:0055085">
    <property type="term" value="P:transmembrane transport"/>
    <property type="evidence" value="ECO:0007669"/>
    <property type="project" value="InterPro"/>
</dbReference>
<feature type="transmembrane region" description="Helical" evidence="5">
    <location>
        <begin position="393"/>
        <end position="418"/>
    </location>
</feature>
<dbReference type="PANTHER" id="PTHR42770:SF16">
    <property type="entry name" value="AMINO ACID PERMEASE"/>
    <property type="match status" value="1"/>
</dbReference>
<dbReference type="Gene3D" id="1.20.1740.10">
    <property type="entry name" value="Amino acid/polyamine transporter I"/>
    <property type="match status" value="1"/>
</dbReference>
<dbReference type="InterPro" id="IPR004841">
    <property type="entry name" value="AA-permease/SLC12A_dom"/>
</dbReference>
<accession>A0A6G3XB65</accession>
<gene>
    <name evidence="7" type="ORF">G3M58_51690</name>
</gene>
<organism evidence="7">
    <name type="scientific">Streptomyces sp. SID7499</name>
    <dbReference type="NCBI Taxonomy" id="2706086"/>
    <lineage>
        <taxon>Bacteria</taxon>
        <taxon>Bacillati</taxon>
        <taxon>Actinomycetota</taxon>
        <taxon>Actinomycetes</taxon>
        <taxon>Kitasatosporales</taxon>
        <taxon>Streptomycetaceae</taxon>
        <taxon>Streptomyces</taxon>
    </lineage>
</organism>
<feature type="transmembrane region" description="Helical" evidence="5">
    <location>
        <begin position="174"/>
        <end position="193"/>
    </location>
</feature>
<keyword evidence="2 5" id="KW-0812">Transmembrane</keyword>
<name>A0A6G3XB65_9ACTN</name>
<evidence type="ECO:0000256" key="4">
    <source>
        <dbReference type="ARBA" id="ARBA00023136"/>
    </source>
</evidence>
<evidence type="ECO:0000256" key="2">
    <source>
        <dbReference type="ARBA" id="ARBA00022692"/>
    </source>
</evidence>
<comment type="caution">
    <text evidence="7">The sequence shown here is derived from an EMBL/GenBank/DDBJ whole genome shotgun (WGS) entry which is preliminary data.</text>
</comment>
<evidence type="ECO:0000259" key="6">
    <source>
        <dbReference type="Pfam" id="PF00324"/>
    </source>
</evidence>
<feature type="transmembrane region" description="Helical" evidence="5">
    <location>
        <begin position="463"/>
        <end position="485"/>
    </location>
</feature>
<dbReference type="PANTHER" id="PTHR42770">
    <property type="entry name" value="AMINO ACID TRANSPORTER-RELATED"/>
    <property type="match status" value="1"/>
</dbReference>
<evidence type="ECO:0000256" key="5">
    <source>
        <dbReference type="SAM" id="Phobius"/>
    </source>
</evidence>
<dbReference type="InterPro" id="IPR050367">
    <property type="entry name" value="APC_superfamily"/>
</dbReference>
<feature type="domain" description="Amino acid permease/ SLC12A" evidence="6">
    <location>
        <begin position="44"/>
        <end position="442"/>
    </location>
</feature>
<dbReference type="Pfam" id="PF00324">
    <property type="entry name" value="AA_permease"/>
    <property type="match status" value="1"/>
</dbReference>
<protein>
    <submittedName>
        <fullName evidence="7">APC family permease</fullName>
    </submittedName>
</protein>
<feature type="transmembrane region" description="Helical" evidence="5">
    <location>
        <begin position="150"/>
        <end position="167"/>
    </location>
</feature>
<sequence length="511" mass="52334">MTTDSSRTSPSASGGISTFKGQERALRADRLGTGGLLLSVLAATAPLMVVAGVMPTTFAVMGIVGQPLLFVVLGVVLILFSVGYAEMSRHVHNAGAFYAYISRGLGGTAGAGAALVALVAYNALQVGIYGIFGFEVSGLFATYADLEIAWWIPALVAALAVGLLGWLKIDVNARVLGVLLVIEVLLVVIFDIAALADPGKEGLSLHAFNPDTLTGAGVGTALCFCIAAFLGFEQAPVYAEETSRPHVLVPRVMFFAVGGVAVFFALSSWALTVATGPSAIVGTSQKQSAGLLFFLTESRLGGTFTDVLHILFVTGMFAALLSFHNVVARYAFAMGREGLLPAAFGRTSGSSGAPGTGSLLQTVVAVVVVAAFALADDKPAGDPTAPVLHLFTWFGNIGALGVIVLMAAASLSVVVFFVRRGAAGAQAWRLVTSALAGIALLVIAGYTVKDFEVLVGAGPGSSLSWVLPGIIGLAALAGVVLGLVLRARAPEKHARIGLGNEAFQLDKAASS</sequence>
<dbReference type="EMBL" id="JAAGMN010005339">
    <property type="protein sequence ID" value="NEE14917.1"/>
    <property type="molecule type" value="Genomic_DNA"/>
</dbReference>
<feature type="transmembrane region" description="Helical" evidence="5">
    <location>
        <begin position="307"/>
        <end position="332"/>
    </location>
</feature>
<dbReference type="PIRSF" id="PIRSF006060">
    <property type="entry name" value="AA_transporter"/>
    <property type="match status" value="1"/>
</dbReference>
<feature type="transmembrane region" description="Helical" evidence="5">
    <location>
        <begin position="252"/>
        <end position="271"/>
    </location>
</feature>
<dbReference type="GO" id="GO:0016020">
    <property type="term" value="C:membrane"/>
    <property type="evidence" value="ECO:0007669"/>
    <property type="project" value="UniProtKB-SubCell"/>
</dbReference>
<feature type="transmembrane region" description="Helical" evidence="5">
    <location>
        <begin position="97"/>
        <end position="119"/>
    </location>
</feature>
<dbReference type="AlphaFoldDB" id="A0A6G3XB65"/>
<keyword evidence="3 5" id="KW-1133">Transmembrane helix</keyword>
<feature type="transmembrane region" description="Helical" evidence="5">
    <location>
        <begin position="353"/>
        <end position="373"/>
    </location>
</feature>
<feature type="transmembrane region" description="Helical" evidence="5">
    <location>
        <begin position="430"/>
        <end position="448"/>
    </location>
</feature>
<keyword evidence="4 5" id="KW-0472">Membrane</keyword>
<proteinExistence type="predicted"/>
<feature type="transmembrane region" description="Helical" evidence="5">
    <location>
        <begin position="68"/>
        <end position="85"/>
    </location>
</feature>
<feature type="transmembrane region" description="Helical" evidence="5">
    <location>
        <begin position="213"/>
        <end position="232"/>
    </location>
</feature>
<reference evidence="7" key="1">
    <citation type="submission" date="2020-01" db="EMBL/GenBank/DDBJ databases">
        <title>Insect and environment-associated Actinomycetes.</title>
        <authorList>
            <person name="Currrie C."/>
            <person name="Chevrette M."/>
            <person name="Carlson C."/>
            <person name="Stubbendieck R."/>
            <person name="Wendt-Pienkowski E."/>
        </authorList>
    </citation>
    <scope>NUCLEOTIDE SEQUENCE</scope>
    <source>
        <strain evidence="7">SID7499</strain>
    </source>
</reference>
<evidence type="ECO:0000313" key="7">
    <source>
        <dbReference type="EMBL" id="NEE14917.1"/>
    </source>
</evidence>